<dbReference type="RefSeq" id="WP_111001055.1">
    <property type="nucleotide sequence ID" value="NZ_QKTW01000031.1"/>
</dbReference>
<sequence>MKNIFSITTTLAICLLFTACRKVINVDLNDSSPKLVVEGEVSNDSASRMSVRLTRSVNFDQSNTMPTVSGAVVVVTDSTIGVSDTLREVSPGTYHSNPYVGIPGHTYKLYIKDGNSEYFASSTMPMPVTLDSVFVTNFDAFGKTIKQVTPVFTDPAGIKNYYRFVEYVDGKEINQIFTFEDKYTDGLVNNMPIFNDDTSVIAGDNLRLEMQCIDQPAYDFFRTFSESALGSSSTPGNPVNNISGGALGYFSAHTSTSRSLIVP</sequence>
<name>A0A2W2A6B4_9BACT</name>
<dbReference type="OrthoDB" id="637707at2"/>
<dbReference type="AlphaFoldDB" id="A0A2W2A6B4"/>
<organism evidence="1 2">
    <name type="scientific">Taibaiella soli</name>
    <dbReference type="NCBI Taxonomy" id="1649169"/>
    <lineage>
        <taxon>Bacteria</taxon>
        <taxon>Pseudomonadati</taxon>
        <taxon>Bacteroidota</taxon>
        <taxon>Chitinophagia</taxon>
        <taxon>Chitinophagales</taxon>
        <taxon>Chitinophagaceae</taxon>
        <taxon>Taibaiella</taxon>
    </lineage>
</organism>
<comment type="caution">
    <text evidence="1">The sequence shown here is derived from an EMBL/GenBank/DDBJ whole genome shotgun (WGS) entry which is preliminary data.</text>
</comment>
<evidence type="ECO:0000313" key="1">
    <source>
        <dbReference type="EMBL" id="PZF70771.1"/>
    </source>
</evidence>
<proteinExistence type="predicted"/>
<protein>
    <submittedName>
        <fullName evidence="1">DUF4249 domain-containing protein</fullName>
    </submittedName>
</protein>
<dbReference type="Pfam" id="PF14054">
    <property type="entry name" value="DUF4249"/>
    <property type="match status" value="1"/>
</dbReference>
<evidence type="ECO:0000313" key="2">
    <source>
        <dbReference type="Proteomes" id="UP000248745"/>
    </source>
</evidence>
<dbReference type="InterPro" id="IPR025345">
    <property type="entry name" value="DUF4249"/>
</dbReference>
<reference evidence="1 2" key="1">
    <citation type="submission" date="2018-06" db="EMBL/GenBank/DDBJ databases">
        <title>Mucibacter soli gen. nov., sp. nov., a new member of the family Chitinophagaceae producing mucin.</title>
        <authorList>
            <person name="Kim M.-K."/>
            <person name="Park S."/>
            <person name="Kim T.-S."/>
            <person name="Joung Y."/>
            <person name="Han J.-H."/>
            <person name="Kim S.B."/>
        </authorList>
    </citation>
    <scope>NUCLEOTIDE SEQUENCE [LARGE SCALE GENOMIC DNA]</scope>
    <source>
        <strain evidence="1 2">R1-15</strain>
    </source>
</reference>
<keyword evidence="2" id="KW-1185">Reference proteome</keyword>
<gene>
    <name evidence="1" type="ORF">DN068_21660</name>
</gene>
<accession>A0A2W2A6B4</accession>
<dbReference type="Proteomes" id="UP000248745">
    <property type="component" value="Unassembled WGS sequence"/>
</dbReference>
<dbReference type="EMBL" id="QKTW01000031">
    <property type="protein sequence ID" value="PZF70771.1"/>
    <property type="molecule type" value="Genomic_DNA"/>
</dbReference>
<dbReference type="PROSITE" id="PS51257">
    <property type="entry name" value="PROKAR_LIPOPROTEIN"/>
    <property type="match status" value="1"/>
</dbReference>